<gene>
    <name evidence="8" type="ORF">EV383_4223</name>
</gene>
<dbReference type="InterPro" id="IPR050775">
    <property type="entry name" value="FAD-binding_Monooxygenases"/>
</dbReference>
<organism evidence="8 9">
    <name type="scientific">Pseudonocardia sediminis</name>
    <dbReference type="NCBI Taxonomy" id="1397368"/>
    <lineage>
        <taxon>Bacteria</taxon>
        <taxon>Bacillati</taxon>
        <taxon>Actinomycetota</taxon>
        <taxon>Actinomycetes</taxon>
        <taxon>Pseudonocardiales</taxon>
        <taxon>Pseudonocardiaceae</taxon>
        <taxon>Pseudonocardia</taxon>
    </lineage>
</organism>
<dbReference type="OrthoDB" id="5168853at2"/>
<dbReference type="RefSeq" id="WP_130291479.1">
    <property type="nucleotide sequence ID" value="NZ_SHKL01000001.1"/>
</dbReference>
<keyword evidence="4" id="KW-0274">FAD</keyword>
<dbReference type="EMBL" id="SHKL01000001">
    <property type="protein sequence ID" value="RZT87310.1"/>
    <property type="molecule type" value="Genomic_DNA"/>
</dbReference>
<dbReference type="InterPro" id="IPR036188">
    <property type="entry name" value="FAD/NAD-bd_sf"/>
</dbReference>
<evidence type="ECO:0000256" key="2">
    <source>
        <dbReference type="ARBA" id="ARBA00010139"/>
    </source>
</evidence>
<dbReference type="Pfam" id="PF00743">
    <property type="entry name" value="FMO-like"/>
    <property type="match status" value="1"/>
</dbReference>
<keyword evidence="9" id="KW-1185">Reference proteome</keyword>
<dbReference type="SUPFAM" id="SSF51905">
    <property type="entry name" value="FAD/NAD(P)-binding domain"/>
    <property type="match status" value="2"/>
</dbReference>
<comment type="similarity">
    <text evidence="2">Belongs to the FAD-binding monooxygenase family.</text>
</comment>
<evidence type="ECO:0000256" key="4">
    <source>
        <dbReference type="ARBA" id="ARBA00022827"/>
    </source>
</evidence>
<evidence type="ECO:0000256" key="7">
    <source>
        <dbReference type="ARBA" id="ARBA00023033"/>
    </source>
</evidence>
<evidence type="ECO:0000256" key="1">
    <source>
        <dbReference type="ARBA" id="ARBA00001974"/>
    </source>
</evidence>
<comment type="cofactor">
    <cofactor evidence="1">
        <name>FAD</name>
        <dbReference type="ChEBI" id="CHEBI:57692"/>
    </cofactor>
</comment>
<dbReference type="PANTHER" id="PTHR43098">
    <property type="entry name" value="L-ORNITHINE N(5)-MONOOXYGENASE-RELATED"/>
    <property type="match status" value="1"/>
</dbReference>
<accession>A0A4V2FR55</accession>
<dbReference type="PANTHER" id="PTHR43098:SF3">
    <property type="entry name" value="L-ORNITHINE N(5)-MONOOXYGENASE-RELATED"/>
    <property type="match status" value="1"/>
</dbReference>
<comment type="caution">
    <text evidence="8">The sequence shown here is derived from an EMBL/GenBank/DDBJ whole genome shotgun (WGS) entry which is preliminary data.</text>
</comment>
<dbReference type="GO" id="GO:0004499">
    <property type="term" value="F:N,N-dimethylaniline monooxygenase activity"/>
    <property type="evidence" value="ECO:0007669"/>
    <property type="project" value="InterPro"/>
</dbReference>
<name>A0A4V2FR55_PSEST</name>
<proteinExistence type="inferred from homology"/>
<dbReference type="AlphaFoldDB" id="A0A4V2FR55"/>
<sequence>MTNLLADRRAVTDDLDVLVVGGGFSGIYQLERLRSLGFAVKVYEAGSDAGGVWHWNQYPGARVDTEATLYQFSDERIWREWNWSEMYPGQEELQAYFRFVIDRLDLAGDIRFSSRVIAARFDEETDRWTVETRDERTGETFLSRARFLLPMLGTGSKALYPDFPGLADFQGDSFHTSRWPKNYDMTGKRVAVIGTGASGVQVVQTIAPDVAHLTVFQRTPATAIPMYSRKLDAAANDELRQRYPHLFEYRETTFAGLEYNVIFTPTAEVSDEEFTATLEDLWSKGGLHIWLGGYADMFFNSDVGDRIYAFWREKTLPRIKDPALAEKLVPSVPPYPFGTKRCPLEWTYYDAFNQDNVELVDLHEAPIQEVTRNGIRTADGREHEFDVIVLATGFDSFTGGLTDIDVRGTGGESFGDAFREGTRTALGRATAGFPNILYVYGPQSPSAFCNGPTCAELEGDWVVDCLVHLRDNGLTRIEATPEAEQEWNDHLGALAAATTFPLANSWYMNANVPGKKTELLAYPGGLPLYLEKCRESSDHGYAGFVLS</sequence>
<keyword evidence="7 8" id="KW-0503">Monooxygenase</keyword>
<dbReference type="GO" id="GO:0050661">
    <property type="term" value="F:NADP binding"/>
    <property type="evidence" value="ECO:0007669"/>
    <property type="project" value="InterPro"/>
</dbReference>
<evidence type="ECO:0000313" key="9">
    <source>
        <dbReference type="Proteomes" id="UP000291591"/>
    </source>
</evidence>
<evidence type="ECO:0000256" key="6">
    <source>
        <dbReference type="ARBA" id="ARBA00023002"/>
    </source>
</evidence>
<dbReference type="InterPro" id="IPR020946">
    <property type="entry name" value="Flavin_mOase-like"/>
</dbReference>
<dbReference type="GO" id="GO:0050660">
    <property type="term" value="F:flavin adenine dinucleotide binding"/>
    <property type="evidence" value="ECO:0007669"/>
    <property type="project" value="InterPro"/>
</dbReference>
<keyword evidence="5" id="KW-0521">NADP</keyword>
<keyword evidence="6" id="KW-0560">Oxidoreductase</keyword>
<evidence type="ECO:0000313" key="8">
    <source>
        <dbReference type="EMBL" id="RZT87310.1"/>
    </source>
</evidence>
<evidence type="ECO:0000256" key="3">
    <source>
        <dbReference type="ARBA" id="ARBA00022630"/>
    </source>
</evidence>
<dbReference type="Proteomes" id="UP000291591">
    <property type="component" value="Unassembled WGS sequence"/>
</dbReference>
<evidence type="ECO:0000256" key="5">
    <source>
        <dbReference type="ARBA" id="ARBA00022857"/>
    </source>
</evidence>
<protein>
    <submittedName>
        <fullName evidence="8">Cyclohexanone monooxygenase</fullName>
    </submittedName>
</protein>
<dbReference type="Gene3D" id="3.50.50.60">
    <property type="entry name" value="FAD/NAD(P)-binding domain"/>
    <property type="match status" value="2"/>
</dbReference>
<reference evidence="8 9" key="1">
    <citation type="submission" date="2019-02" db="EMBL/GenBank/DDBJ databases">
        <title>Sequencing the genomes of 1000 actinobacteria strains.</title>
        <authorList>
            <person name="Klenk H.-P."/>
        </authorList>
    </citation>
    <scope>NUCLEOTIDE SEQUENCE [LARGE SCALE GENOMIC DNA]</scope>
    <source>
        <strain evidence="8 9">DSM 45779</strain>
    </source>
</reference>
<keyword evidence="3" id="KW-0285">Flavoprotein</keyword>
<dbReference type="PRINTS" id="PR00411">
    <property type="entry name" value="PNDRDTASEI"/>
</dbReference>